<feature type="transmembrane region" description="Helical" evidence="1">
    <location>
        <begin position="341"/>
        <end position="359"/>
    </location>
</feature>
<dbReference type="Pfam" id="PF00873">
    <property type="entry name" value="ACR_tran"/>
    <property type="match status" value="1"/>
</dbReference>
<name>A0A2D3NTV3_9FUSO</name>
<dbReference type="GO" id="GO:0042910">
    <property type="term" value="F:xenobiotic transmembrane transporter activity"/>
    <property type="evidence" value="ECO:0007669"/>
    <property type="project" value="TreeGrafter"/>
</dbReference>
<keyword evidence="1" id="KW-0472">Membrane</keyword>
<feature type="transmembrane region" description="Helical" evidence="1">
    <location>
        <begin position="469"/>
        <end position="496"/>
    </location>
</feature>
<feature type="transmembrane region" description="Helical" evidence="1">
    <location>
        <begin position="912"/>
        <end position="935"/>
    </location>
</feature>
<feature type="transmembrane region" description="Helical" evidence="1">
    <location>
        <begin position="528"/>
        <end position="549"/>
    </location>
</feature>
<dbReference type="Gene3D" id="1.20.1640.10">
    <property type="entry name" value="Multidrug efflux transporter AcrB transmembrane domain"/>
    <property type="match status" value="2"/>
</dbReference>
<dbReference type="PANTHER" id="PTHR32063">
    <property type="match status" value="1"/>
</dbReference>
<dbReference type="Gene3D" id="3.30.70.1430">
    <property type="entry name" value="Multidrug efflux transporter AcrB pore domain"/>
    <property type="match status" value="2"/>
</dbReference>
<gene>
    <name evidence="2" type="ORF">CTM72_03015</name>
</gene>
<feature type="transmembrane region" description="Helical" evidence="1">
    <location>
        <begin position="366"/>
        <end position="385"/>
    </location>
</feature>
<dbReference type="PANTHER" id="PTHR32063:SF18">
    <property type="entry name" value="CATION EFFLUX SYSTEM PROTEIN"/>
    <property type="match status" value="1"/>
</dbReference>
<dbReference type="Gene3D" id="3.30.70.1440">
    <property type="entry name" value="Multidrug efflux transporter AcrB pore domain"/>
    <property type="match status" value="1"/>
</dbReference>
<dbReference type="RefSeq" id="WP_100024439.1">
    <property type="nucleotide sequence ID" value="NZ_CP024699.1"/>
</dbReference>
<feature type="transmembrane region" description="Helical" evidence="1">
    <location>
        <begin position="888"/>
        <end position="906"/>
    </location>
</feature>
<accession>A0A2D3NTV3</accession>
<evidence type="ECO:0000313" key="2">
    <source>
        <dbReference type="EMBL" id="ATV58812.1"/>
    </source>
</evidence>
<feature type="transmembrane region" description="Helical" evidence="1">
    <location>
        <begin position="961"/>
        <end position="980"/>
    </location>
</feature>
<sequence>MKIIEYSIKNRIVVLFATLVLTLAGVISYFRLGKLEDPEFKVKEAIVVTLYPGASPESVEQEVTDKIEMALRKIPNADVDSVSKASYSEVHIKIDESTPSDKVDQEWDVVRKKINDVKTSLPLGALPPVVLDDYGDVYGMFFAITSEGFSKEELYNYAKEIRKELEKTDGVAKTTLFGNSDTVIEVLVDRDKIASLGINEKMIALAFTGQNIPAYANSVLHGDKNLRFDIDQSFESIEDIENLVIYSTPAVLNIQKPTTVLLKDIAEVRRTEVKPYTTKMRYNGKESIGLMLSPVSGTNVVETGKEISKKIELLKEDLPHGIEIEKVYYQPELVSTAINQFIINLIESVVVVVGVLLITMGIKSGLIIGSGLILSILGTLIAMLAMKIDLQRVSLGAFIIAMGMLVDNSIVVVDGVLDSLDNGDSKYTALTKPTSKTAIPLLGATFIAVIAFLPMYMMPTTAGEYIKSLFWVVAISLGLSWIISLTQTTVFCDIYLSENNIKGGDNKGKLFHNKFVVILEKILIYKKLSMIILLGAFFLSLLLFIKVPLSFFPDSDKKGFVINLWNPEGTDIEYTNKINQVVESEVLKQEGVVSVTSAIGGSPSRYYISSIPELPNTALSQLIISVEKLEDINKIGQDVKDFVDNNFPDTRVEIRKYTNGIPTRYPIQLRIVGEDSNILREYSKKFENILRNIDGAENVQTDWKEKQLVIKPEIDKVKERESLVTALDIATSLNRTTNGIKIGTFKDGEENIPVLFKEKNDGREFNINNLGQVPVWGLGPRSIPFRELIKKENLVWENPIIIRKDGFRAIQIQADVKNGYRVEAVRKEFAKAIKESEIELPKGYKLEWSGEFYEQEKNTEEIISYIPLQLIIMFMTCVLLFGNLRDPFIIFGVLPLSFIGILPGLFITGRTFGFMAIIGTISLSGMMIKSGIVLIDQIRYEIYTLNKEPFQAIIDSSASRIRAVVLAAGTTVLGMIPLMFDPLFSDMAITIVFGLTVATLLILFVVPLLYSIFYKIDKPKEN</sequence>
<dbReference type="Proteomes" id="UP000230056">
    <property type="component" value="Chromosome"/>
</dbReference>
<dbReference type="Gene3D" id="3.30.70.1320">
    <property type="entry name" value="Multidrug efflux transporter AcrB pore domain like"/>
    <property type="match status" value="1"/>
</dbReference>
<evidence type="ECO:0000313" key="3">
    <source>
        <dbReference type="Proteomes" id="UP000230056"/>
    </source>
</evidence>
<dbReference type="InterPro" id="IPR027463">
    <property type="entry name" value="AcrB_DN_DC_subdom"/>
</dbReference>
<feature type="transmembrane region" description="Helical" evidence="1">
    <location>
        <begin position="992"/>
        <end position="1013"/>
    </location>
</feature>
<reference evidence="2 3" key="1">
    <citation type="submission" date="2017-11" db="EMBL/GenBank/DDBJ databases">
        <title>Genome sequencing of Fusobacterium periodonticum KCOM 1261.</title>
        <authorList>
            <person name="Kook J.-K."/>
            <person name="Park S.-N."/>
            <person name="Lim Y.K."/>
        </authorList>
    </citation>
    <scope>NUCLEOTIDE SEQUENCE [LARGE SCALE GENOMIC DNA]</scope>
    <source>
        <strain evidence="2 3">KCOM 1261</strain>
    </source>
</reference>
<dbReference type="SUPFAM" id="SSF82693">
    <property type="entry name" value="Multidrug efflux transporter AcrB pore domain, PN1, PN2, PC1 and PC2 subdomains"/>
    <property type="match status" value="2"/>
</dbReference>
<feature type="transmembrane region" description="Helical" evidence="1">
    <location>
        <begin position="12"/>
        <end position="32"/>
    </location>
</feature>
<dbReference type="EMBL" id="CP024699">
    <property type="protein sequence ID" value="ATV58812.1"/>
    <property type="molecule type" value="Genomic_DNA"/>
</dbReference>
<dbReference type="AlphaFoldDB" id="A0A2D3NTV3"/>
<dbReference type="SUPFAM" id="SSF82714">
    <property type="entry name" value="Multidrug efflux transporter AcrB TolC docking domain, DN and DC subdomains"/>
    <property type="match status" value="1"/>
</dbReference>
<dbReference type="SUPFAM" id="SSF82866">
    <property type="entry name" value="Multidrug efflux transporter AcrB transmembrane domain"/>
    <property type="match status" value="2"/>
</dbReference>
<organism evidence="2 3">
    <name type="scientific">Fusobacterium pseudoperiodonticum</name>
    <dbReference type="NCBI Taxonomy" id="2663009"/>
    <lineage>
        <taxon>Bacteria</taxon>
        <taxon>Fusobacteriati</taxon>
        <taxon>Fusobacteriota</taxon>
        <taxon>Fusobacteriia</taxon>
        <taxon>Fusobacteriales</taxon>
        <taxon>Fusobacteriaceae</taxon>
        <taxon>Fusobacterium</taxon>
    </lineage>
</organism>
<dbReference type="GO" id="GO:0005886">
    <property type="term" value="C:plasma membrane"/>
    <property type="evidence" value="ECO:0007669"/>
    <property type="project" value="TreeGrafter"/>
</dbReference>
<dbReference type="Gene3D" id="3.30.2090.10">
    <property type="entry name" value="Multidrug efflux transporter AcrB TolC docking domain, DN and DC subdomains"/>
    <property type="match status" value="2"/>
</dbReference>
<feature type="transmembrane region" description="Helical" evidence="1">
    <location>
        <begin position="397"/>
        <end position="417"/>
    </location>
</feature>
<keyword evidence="1" id="KW-0812">Transmembrane</keyword>
<dbReference type="InterPro" id="IPR001036">
    <property type="entry name" value="Acrflvin-R"/>
</dbReference>
<dbReference type="PRINTS" id="PR00702">
    <property type="entry name" value="ACRIFLAVINRP"/>
</dbReference>
<feature type="transmembrane region" description="Helical" evidence="1">
    <location>
        <begin position="862"/>
        <end position="881"/>
    </location>
</feature>
<evidence type="ECO:0000256" key="1">
    <source>
        <dbReference type="SAM" id="Phobius"/>
    </source>
</evidence>
<protein>
    <submittedName>
        <fullName evidence="2">MFS transporter</fullName>
    </submittedName>
</protein>
<feature type="transmembrane region" description="Helical" evidence="1">
    <location>
        <begin position="438"/>
        <end position="457"/>
    </location>
</feature>
<proteinExistence type="predicted"/>
<keyword evidence="1" id="KW-1133">Transmembrane helix</keyword>